<gene>
    <name evidence="1" type="ORF">SAMN06264365_110289</name>
</gene>
<evidence type="ECO:0000313" key="1">
    <source>
        <dbReference type="EMBL" id="SNS14807.1"/>
    </source>
</evidence>
<dbReference type="Proteomes" id="UP000198415">
    <property type="component" value="Unassembled WGS sequence"/>
</dbReference>
<name>A0A239C3H4_9ACTN</name>
<proteinExistence type="predicted"/>
<protein>
    <submittedName>
        <fullName evidence="1">Uncharacterized protein</fullName>
    </submittedName>
</protein>
<dbReference type="OrthoDB" id="3273052at2"/>
<keyword evidence="2" id="KW-1185">Reference proteome</keyword>
<evidence type="ECO:0000313" key="2">
    <source>
        <dbReference type="Proteomes" id="UP000198415"/>
    </source>
</evidence>
<dbReference type="AlphaFoldDB" id="A0A239C3H4"/>
<organism evidence="1 2">
    <name type="scientific">Actinoplanes regularis</name>
    <dbReference type="NCBI Taxonomy" id="52697"/>
    <lineage>
        <taxon>Bacteria</taxon>
        <taxon>Bacillati</taxon>
        <taxon>Actinomycetota</taxon>
        <taxon>Actinomycetes</taxon>
        <taxon>Micromonosporales</taxon>
        <taxon>Micromonosporaceae</taxon>
        <taxon>Actinoplanes</taxon>
    </lineage>
</organism>
<dbReference type="RefSeq" id="WP_089295816.1">
    <property type="nucleotide sequence ID" value="NZ_BOMU01000062.1"/>
</dbReference>
<reference evidence="1 2" key="1">
    <citation type="submission" date="2017-06" db="EMBL/GenBank/DDBJ databases">
        <authorList>
            <person name="Kim H.J."/>
            <person name="Triplett B.A."/>
        </authorList>
    </citation>
    <scope>NUCLEOTIDE SEQUENCE [LARGE SCALE GENOMIC DNA]</scope>
    <source>
        <strain evidence="1 2">DSM 43151</strain>
    </source>
</reference>
<sequence length="442" mass="48397">MSIKSSVPAPLEALQSLLAAPPWRRRRPSPIVLDLRAPEVPVVVEWLPGEREEWLSAGADRMGVGDWARAADRLRRGEPADWREAVEFFCAGPEEMARPLLADWQPLSSQDCGSWMRRIVARFEGDALPAVKRLYSRAPAEVKELYQPFSAPDLAWRMAGTLQHAMPGTAAARAWLDRHPELAAQEFIPSALGPVSRGRRAREHALLFLVAAGHVETVRTVAKSYGPEAAAAIDVLIAGDPLAILPPKLPALPKWIDPAVLPPVRLKRPSDPEAPGADSGPGLVLPAGSARDLAMVFALHDLREPYPGLEVVREACEPVDLARFAWALFEAWQAAGANGRQGWVLDALGLVGNDETARRLTPLIMKWPGQSWHSRAVHGVQILVQIGTDVAILQVYSIVLSSRFDGLRSSAEWHFERVAERLDLTVEHLATRLLAGESVMPV</sequence>
<dbReference type="EMBL" id="FZNR01000010">
    <property type="protein sequence ID" value="SNS14807.1"/>
    <property type="molecule type" value="Genomic_DNA"/>
</dbReference>
<accession>A0A239C3H4</accession>